<protein>
    <submittedName>
        <fullName evidence="1">Beta-lactamase</fullName>
    </submittedName>
</protein>
<reference evidence="1 2" key="1">
    <citation type="journal article" date="2015" name="Stand. Genomic Sci.">
        <title>Genomic Encyclopedia of Bacterial and Archaeal Type Strains, Phase III: the genomes of soil and plant-associated and newly described type strains.</title>
        <authorList>
            <person name="Whitman W.B."/>
            <person name="Woyke T."/>
            <person name="Klenk H.P."/>
            <person name="Zhou Y."/>
            <person name="Lilburn T.G."/>
            <person name="Beck B.J."/>
            <person name="De Vos P."/>
            <person name="Vandamme P."/>
            <person name="Eisen J.A."/>
            <person name="Garrity G."/>
            <person name="Hugenholtz P."/>
            <person name="Kyrpides N.C."/>
        </authorList>
    </citation>
    <scope>NUCLEOTIDE SEQUENCE [LARGE SCALE GENOMIC DNA]</scope>
    <source>
        <strain evidence="1 2">VKM Ac-2538</strain>
    </source>
</reference>
<dbReference type="SUPFAM" id="SSF56601">
    <property type="entry name" value="beta-lactamase/transpeptidase-like"/>
    <property type="match status" value="1"/>
</dbReference>
<name>A0ABY2BP17_9ACTN</name>
<evidence type="ECO:0000313" key="1">
    <source>
        <dbReference type="EMBL" id="TCO24253.1"/>
    </source>
</evidence>
<comment type="caution">
    <text evidence="1">The sequence shown here is derived from an EMBL/GenBank/DDBJ whole genome shotgun (WGS) entry which is preliminary data.</text>
</comment>
<dbReference type="Proteomes" id="UP000295818">
    <property type="component" value="Unassembled WGS sequence"/>
</dbReference>
<sequence length="100" mass="10809">MKLIAVLVAVAVLLLQSRLRGIGVEALAPKRDFEGGDKIGMFWITSPLRGTDHAMVWHNGGTGDYRSFVGLDLERKRAVVVLSDVAADVDDFAQELLAAS</sequence>
<dbReference type="RefSeq" id="WP_199239857.1">
    <property type="nucleotide sequence ID" value="NZ_SLWM01000005.1"/>
</dbReference>
<dbReference type="InterPro" id="IPR012338">
    <property type="entry name" value="Beta-lactam/transpept-like"/>
</dbReference>
<accession>A0ABY2BP17</accession>
<proteinExistence type="predicted"/>
<dbReference type="EMBL" id="SLWM01000005">
    <property type="protein sequence ID" value="TCO24253.1"/>
    <property type="molecule type" value="Genomic_DNA"/>
</dbReference>
<dbReference type="Gene3D" id="3.40.710.10">
    <property type="entry name" value="DD-peptidase/beta-lactamase superfamily"/>
    <property type="match status" value="1"/>
</dbReference>
<organism evidence="1 2">
    <name type="scientific">Kribbella orskensis</name>
    <dbReference type="NCBI Taxonomy" id="2512216"/>
    <lineage>
        <taxon>Bacteria</taxon>
        <taxon>Bacillati</taxon>
        <taxon>Actinomycetota</taxon>
        <taxon>Actinomycetes</taxon>
        <taxon>Propionibacteriales</taxon>
        <taxon>Kribbellaceae</taxon>
        <taxon>Kribbella</taxon>
    </lineage>
</organism>
<evidence type="ECO:0000313" key="2">
    <source>
        <dbReference type="Proteomes" id="UP000295818"/>
    </source>
</evidence>
<keyword evidence="2" id="KW-1185">Reference proteome</keyword>
<gene>
    <name evidence="1" type="ORF">EV644_105286</name>
</gene>